<protein>
    <submittedName>
        <fullName evidence="4">Uncharacterized protein</fullName>
    </submittedName>
</protein>
<reference evidence="4 5" key="1">
    <citation type="submission" date="2022-05" db="EMBL/GenBank/DDBJ databases">
        <authorList>
            <consortium name="Genoscope - CEA"/>
            <person name="William W."/>
        </authorList>
    </citation>
    <scope>NUCLEOTIDE SEQUENCE [LARGE SCALE GENOMIC DNA]</scope>
</reference>
<feature type="chain" id="PRO_5046885583" evidence="3">
    <location>
        <begin position="22"/>
        <end position="296"/>
    </location>
</feature>
<organism evidence="4 5">
    <name type="scientific">Porites lobata</name>
    <dbReference type="NCBI Taxonomy" id="104759"/>
    <lineage>
        <taxon>Eukaryota</taxon>
        <taxon>Metazoa</taxon>
        <taxon>Cnidaria</taxon>
        <taxon>Anthozoa</taxon>
        <taxon>Hexacorallia</taxon>
        <taxon>Scleractinia</taxon>
        <taxon>Fungiina</taxon>
        <taxon>Poritidae</taxon>
        <taxon>Porites</taxon>
    </lineage>
</organism>
<proteinExistence type="predicted"/>
<keyword evidence="3" id="KW-0732">Signal</keyword>
<keyword evidence="2" id="KW-1133">Transmembrane helix</keyword>
<comment type="caution">
    <text evidence="4">The sequence shown here is derived from an EMBL/GenBank/DDBJ whole genome shotgun (WGS) entry which is preliminary data.</text>
</comment>
<feature type="transmembrane region" description="Helical" evidence="2">
    <location>
        <begin position="163"/>
        <end position="185"/>
    </location>
</feature>
<dbReference type="Proteomes" id="UP001159405">
    <property type="component" value="Unassembled WGS sequence"/>
</dbReference>
<dbReference type="InterPro" id="IPR032675">
    <property type="entry name" value="LRR_dom_sf"/>
</dbReference>
<sequence length="296" mass="33055">MISRKLRFLVILVILSSFAQAKDKCPLQCDCSEDLSVVKCRDMEKFPVFNFAEKVKTLDLTYGNIRSINAKEVKPYTNLENLFISHNPLDCDHATTYTLKYVLRETMKLKSFDGHKIKCPKRMPLMGKPLHESGNIHYGGGGPNVHIHALTGHHPLHCMTPGMVATVVFCTIVGLIAVAGICWLIEQLEKMFKIPGEHKVSNADDPVSQMEDGTSTATQSTDTTAEALIKGLQKQRRSTQGFPENAIVDSEEDDVVEEHEYLMAKMKKQRRHSQGYADGAGSSDEESDMVEINLND</sequence>
<feature type="signal peptide" evidence="3">
    <location>
        <begin position="1"/>
        <end position="21"/>
    </location>
</feature>
<keyword evidence="2" id="KW-0472">Membrane</keyword>
<feature type="region of interest" description="Disordered" evidence="1">
    <location>
        <begin position="200"/>
        <end position="223"/>
    </location>
</feature>
<accession>A0ABN8R967</accession>
<evidence type="ECO:0000256" key="2">
    <source>
        <dbReference type="SAM" id="Phobius"/>
    </source>
</evidence>
<evidence type="ECO:0000256" key="3">
    <source>
        <dbReference type="SAM" id="SignalP"/>
    </source>
</evidence>
<dbReference type="SUPFAM" id="SSF52058">
    <property type="entry name" value="L domain-like"/>
    <property type="match status" value="1"/>
</dbReference>
<gene>
    <name evidence="4" type="ORF">PLOB_00015787</name>
</gene>
<evidence type="ECO:0000313" key="5">
    <source>
        <dbReference type="Proteomes" id="UP001159405"/>
    </source>
</evidence>
<dbReference type="Gene3D" id="3.80.10.10">
    <property type="entry name" value="Ribonuclease Inhibitor"/>
    <property type="match status" value="1"/>
</dbReference>
<name>A0ABN8R967_9CNID</name>
<evidence type="ECO:0000256" key="1">
    <source>
        <dbReference type="SAM" id="MobiDB-lite"/>
    </source>
</evidence>
<keyword evidence="2" id="KW-0812">Transmembrane</keyword>
<feature type="compositionally biased region" description="Low complexity" evidence="1">
    <location>
        <begin position="214"/>
        <end position="223"/>
    </location>
</feature>
<dbReference type="EMBL" id="CALNXK010000198">
    <property type="protein sequence ID" value="CAH3175212.1"/>
    <property type="molecule type" value="Genomic_DNA"/>
</dbReference>
<evidence type="ECO:0000313" key="4">
    <source>
        <dbReference type="EMBL" id="CAH3175212.1"/>
    </source>
</evidence>
<feature type="region of interest" description="Disordered" evidence="1">
    <location>
        <begin position="266"/>
        <end position="296"/>
    </location>
</feature>
<keyword evidence="5" id="KW-1185">Reference proteome</keyword>